<dbReference type="Proteomes" id="UP000001542">
    <property type="component" value="Unassembled WGS sequence"/>
</dbReference>
<dbReference type="KEGG" id="tva:5464389"/>
<sequence length="176" mass="21017">MERVTPYEPKSARLYHTPYLQPLWLPKPPINAVASPRPTTNKSPRNVLRQYNGLSSDFGRDTIQSPTTTREFKMSNSLTYDQRLKQNSIRLRKYDNKLAQKYSKVFSCEPYKSSMIGAWQNSIIDHQHERARNETFQYQQRVNFSRQRSHRIHEEAERAHRWQMEVNGVPEPRYNY</sequence>
<dbReference type="EMBL" id="DS113214">
    <property type="protein sequence ID" value="EAY18874.1"/>
    <property type="molecule type" value="Genomic_DNA"/>
</dbReference>
<protein>
    <submittedName>
        <fullName evidence="1">Uncharacterized protein</fullName>
    </submittedName>
</protein>
<accession>A2DL83</accession>
<dbReference type="VEuPathDB" id="TrichDB:TVAGG3_0273070"/>
<evidence type="ECO:0000313" key="2">
    <source>
        <dbReference type="Proteomes" id="UP000001542"/>
    </source>
</evidence>
<dbReference type="RefSeq" id="XP_001579860.1">
    <property type="nucleotide sequence ID" value="XM_001579810.1"/>
</dbReference>
<dbReference type="InParanoid" id="A2DL83"/>
<dbReference type="AlphaFoldDB" id="A2DL83"/>
<gene>
    <name evidence="1" type="ORF">TVAG_295260</name>
</gene>
<organism evidence="1 2">
    <name type="scientific">Trichomonas vaginalis (strain ATCC PRA-98 / G3)</name>
    <dbReference type="NCBI Taxonomy" id="412133"/>
    <lineage>
        <taxon>Eukaryota</taxon>
        <taxon>Metamonada</taxon>
        <taxon>Parabasalia</taxon>
        <taxon>Trichomonadida</taxon>
        <taxon>Trichomonadidae</taxon>
        <taxon>Trichomonas</taxon>
    </lineage>
</organism>
<dbReference type="VEuPathDB" id="TrichDB:TVAG_295260"/>
<keyword evidence="2" id="KW-1185">Reference proteome</keyword>
<reference evidence="1" key="2">
    <citation type="journal article" date="2007" name="Science">
        <title>Draft genome sequence of the sexually transmitted pathogen Trichomonas vaginalis.</title>
        <authorList>
            <person name="Carlton J.M."/>
            <person name="Hirt R.P."/>
            <person name="Silva J.C."/>
            <person name="Delcher A.L."/>
            <person name="Schatz M."/>
            <person name="Zhao Q."/>
            <person name="Wortman J.R."/>
            <person name="Bidwell S.L."/>
            <person name="Alsmark U.C.M."/>
            <person name="Besteiro S."/>
            <person name="Sicheritz-Ponten T."/>
            <person name="Noel C.J."/>
            <person name="Dacks J.B."/>
            <person name="Foster P.G."/>
            <person name="Simillion C."/>
            <person name="Van de Peer Y."/>
            <person name="Miranda-Saavedra D."/>
            <person name="Barton G.J."/>
            <person name="Westrop G.D."/>
            <person name="Mueller S."/>
            <person name="Dessi D."/>
            <person name="Fiori P.L."/>
            <person name="Ren Q."/>
            <person name="Paulsen I."/>
            <person name="Zhang H."/>
            <person name="Bastida-Corcuera F.D."/>
            <person name="Simoes-Barbosa A."/>
            <person name="Brown M.T."/>
            <person name="Hayes R.D."/>
            <person name="Mukherjee M."/>
            <person name="Okumura C.Y."/>
            <person name="Schneider R."/>
            <person name="Smith A.J."/>
            <person name="Vanacova S."/>
            <person name="Villalvazo M."/>
            <person name="Haas B.J."/>
            <person name="Pertea M."/>
            <person name="Feldblyum T.V."/>
            <person name="Utterback T.R."/>
            <person name="Shu C.L."/>
            <person name="Osoegawa K."/>
            <person name="de Jong P.J."/>
            <person name="Hrdy I."/>
            <person name="Horvathova L."/>
            <person name="Zubacova Z."/>
            <person name="Dolezal P."/>
            <person name="Malik S.B."/>
            <person name="Logsdon J.M. Jr."/>
            <person name="Henze K."/>
            <person name="Gupta A."/>
            <person name="Wang C.C."/>
            <person name="Dunne R.L."/>
            <person name="Upcroft J.A."/>
            <person name="Upcroft P."/>
            <person name="White O."/>
            <person name="Salzberg S.L."/>
            <person name="Tang P."/>
            <person name="Chiu C.-H."/>
            <person name="Lee Y.-S."/>
            <person name="Embley T.M."/>
            <person name="Coombs G.H."/>
            <person name="Mottram J.C."/>
            <person name="Tachezy J."/>
            <person name="Fraser-Liggett C.M."/>
            <person name="Johnson P.J."/>
        </authorList>
    </citation>
    <scope>NUCLEOTIDE SEQUENCE [LARGE SCALE GENOMIC DNA]</scope>
    <source>
        <strain evidence="1">G3</strain>
    </source>
</reference>
<name>A2DL83_TRIV3</name>
<evidence type="ECO:0000313" key="1">
    <source>
        <dbReference type="EMBL" id="EAY18874.1"/>
    </source>
</evidence>
<reference evidence="1" key="1">
    <citation type="submission" date="2006-10" db="EMBL/GenBank/DDBJ databases">
        <authorList>
            <person name="Amadeo P."/>
            <person name="Zhao Q."/>
            <person name="Wortman J."/>
            <person name="Fraser-Liggett C."/>
            <person name="Carlton J."/>
        </authorList>
    </citation>
    <scope>NUCLEOTIDE SEQUENCE</scope>
    <source>
        <strain evidence="1">G3</strain>
    </source>
</reference>
<proteinExistence type="predicted"/>